<feature type="domain" description="AB hydrolase-1" evidence="7">
    <location>
        <begin position="34"/>
        <end position="280"/>
    </location>
</feature>
<feature type="active site" description="Nucleophile" evidence="6">
    <location>
        <position position="106"/>
    </location>
</feature>
<dbReference type="InterPro" id="IPR023594">
    <property type="entry name" value="Haloalkane_dehalogenase_2"/>
</dbReference>
<dbReference type="PANTHER" id="PTHR43798:SF33">
    <property type="entry name" value="HYDROLASE, PUTATIVE (AFU_ORTHOLOGUE AFUA_2G14860)-RELATED"/>
    <property type="match status" value="1"/>
</dbReference>
<dbReference type="EC" id="3.8.1.5" evidence="3 6"/>
<dbReference type="InterPro" id="IPR050266">
    <property type="entry name" value="AB_hydrolase_sf"/>
</dbReference>
<dbReference type="Gene3D" id="3.40.50.1820">
    <property type="entry name" value="alpha/beta hydrolase"/>
    <property type="match status" value="1"/>
</dbReference>
<keyword evidence="9" id="KW-1185">Reference proteome</keyword>
<reference evidence="8 9" key="1">
    <citation type="submission" date="2022-11" db="EMBL/GenBank/DDBJ databases">
        <title>Minimal conservation of predation-associated metabolite biosynthetic gene clusters underscores biosynthetic potential of Myxococcota including descriptions for ten novel species: Archangium lansinium sp. nov., Myxococcus landrumus sp. nov., Nannocystis bai.</title>
        <authorList>
            <person name="Ahearne A."/>
            <person name="Stevens C."/>
            <person name="Dowd S."/>
        </authorList>
    </citation>
    <scope>NUCLEOTIDE SEQUENCE [LARGE SCALE GENOMIC DNA]</scope>
    <source>
        <strain evidence="8 9">NCELM</strain>
    </source>
</reference>
<dbReference type="EMBL" id="JAQNDN010000019">
    <property type="protein sequence ID" value="MDC0672668.1"/>
    <property type="molecule type" value="Genomic_DNA"/>
</dbReference>
<dbReference type="RefSeq" id="WP_272004617.1">
    <property type="nucleotide sequence ID" value="NZ_JAQNDN010000019.1"/>
</dbReference>
<evidence type="ECO:0000256" key="1">
    <source>
        <dbReference type="ARBA" id="ARBA00007213"/>
    </source>
</evidence>
<evidence type="ECO:0000256" key="3">
    <source>
        <dbReference type="ARBA" id="ARBA00012065"/>
    </source>
</evidence>
<dbReference type="SUPFAM" id="SSF53474">
    <property type="entry name" value="alpha/beta-Hydrolases"/>
    <property type="match status" value="1"/>
</dbReference>
<evidence type="ECO:0000313" key="9">
    <source>
        <dbReference type="Proteomes" id="UP001217838"/>
    </source>
</evidence>
<evidence type="ECO:0000256" key="6">
    <source>
        <dbReference type="HAMAP-Rule" id="MF_01231"/>
    </source>
</evidence>
<gene>
    <name evidence="6" type="primary">dhaA</name>
    <name evidence="8" type="ORF">POL58_33260</name>
</gene>
<evidence type="ECO:0000256" key="4">
    <source>
        <dbReference type="ARBA" id="ARBA00022801"/>
    </source>
</evidence>
<comment type="similarity">
    <text evidence="1 6">Belongs to the haloalkane dehalogenase family. Type 2 subfamily.</text>
</comment>
<dbReference type="Proteomes" id="UP001217838">
    <property type="component" value="Unassembled WGS sequence"/>
</dbReference>
<evidence type="ECO:0000256" key="5">
    <source>
        <dbReference type="ARBA" id="ARBA00040785"/>
    </source>
</evidence>
<dbReference type="InterPro" id="IPR029058">
    <property type="entry name" value="AB_hydrolase_fold"/>
</dbReference>
<evidence type="ECO:0000259" key="7">
    <source>
        <dbReference type="Pfam" id="PF00561"/>
    </source>
</evidence>
<comment type="function">
    <text evidence="6">Catalyzes hydrolytic cleavage of carbon-halogen bonds in halogenated aliphatic compounds, leading to the formation of the corresponding primary alcohols, halide ions and protons.</text>
</comment>
<dbReference type="Pfam" id="PF00561">
    <property type="entry name" value="Abhydrolase_1"/>
    <property type="match status" value="1"/>
</dbReference>
<comment type="catalytic activity">
    <reaction evidence="6">
        <text>1-haloalkane + H2O = a halide anion + a primary alcohol + H(+)</text>
        <dbReference type="Rhea" id="RHEA:19081"/>
        <dbReference type="ChEBI" id="CHEBI:15377"/>
        <dbReference type="ChEBI" id="CHEBI:15378"/>
        <dbReference type="ChEBI" id="CHEBI:15734"/>
        <dbReference type="ChEBI" id="CHEBI:16042"/>
        <dbReference type="ChEBI" id="CHEBI:18060"/>
        <dbReference type="EC" id="3.8.1.5"/>
    </reaction>
</comment>
<dbReference type="InterPro" id="IPR000639">
    <property type="entry name" value="Epox_hydrolase-like"/>
</dbReference>
<sequence length="296" mass="32983">MNDHDISSEFPYTKHFIDVLGSRMAYVDEGQGDPILFIHGNPTSSYLWRNVIPHVRGLGRCIAVDLIGMGDSDKPDIPYRFADHARYLAAFIAALDLRRITLVIHDWGSALGFDWAMAHPEAVRGLAFMEAIVTPMPSWAEFPEGGRALFQAFRTPEVGERLVLDDNVFVEQALPASVVRGLTATELQHYRAPFRDRAARRPTLAWPRELPIAGEPADVVARVIRYRDALCRSDVPKLLFTADPGVLIPAPVAAWCRAHLPRLEVIELGPGLHFVQEDHPHAIGRGLAQWLARLPA</sequence>
<name>A0ABT5BGW5_9BACT</name>
<feature type="active site" description="Proton donor" evidence="6">
    <location>
        <position position="130"/>
    </location>
</feature>
<dbReference type="NCBIfam" id="NF002938">
    <property type="entry name" value="PRK03592.1"/>
    <property type="match status" value="1"/>
</dbReference>
<keyword evidence="4 6" id="KW-0378">Hydrolase</keyword>
<dbReference type="InterPro" id="IPR000073">
    <property type="entry name" value="AB_hydrolase_1"/>
</dbReference>
<proteinExistence type="inferred from homology"/>
<comment type="caution">
    <text evidence="8">The sequence shown here is derived from an EMBL/GenBank/DDBJ whole genome shotgun (WGS) entry which is preliminary data.</text>
</comment>
<dbReference type="PRINTS" id="PR00412">
    <property type="entry name" value="EPOXHYDRLASE"/>
</dbReference>
<comment type="subunit">
    <text evidence="2 6">Monomer.</text>
</comment>
<dbReference type="PANTHER" id="PTHR43798">
    <property type="entry name" value="MONOACYLGLYCEROL LIPASE"/>
    <property type="match status" value="1"/>
</dbReference>
<organism evidence="8 9">
    <name type="scientific">Nannocystis radixulma</name>
    <dbReference type="NCBI Taxonomy" id="2995305"/>
    <lineage>
        <taxon>Bacteria</taxon>
        <taxon>Pseudomonadati</taxon>
        <taxon>Myxococcota</taxon>
        <taxon>Polyangia</taxon>
        <taxon>Nannocystales</taxon>
        <taxon>Nannocystaceae</taxon>
        <taxon>Nannocystis</taxon>
    </lineage>
</organism>
<dbReference type="HAMAP" id="MF_01231">
    <property type="entry name" value="Haloalk_dehal_type2"/>
    <property type="match status" value="1"/>
</dbReference>
<evidence type="ECO:0000256" key="2">
    <source>
        <dbReference type="ARBA" id="ARBA00011245"/>
    </source>
</evidence>
<protein>
    <recommendedName>
        <fullName evidence="5 6">Haloalkane dehalogenase</fullName>
        <ecNumber evidence="3 6">3.8.1.5</ecNumber>
    </recommendedName>
</protein>
<evidence type="ECO:0000313" key="8">
    <source>
        <dbReference type="EMBL" id="MDC0672668.1"/>
    </source>
</evidence>
<accession>A0ABT5BGW5</accession>
<dbReference type="GO" id="GO:0018786">
    <property type="term" value="F:haloalkane dehalogenase activity"/>
    <property type="evidence" value="ECO:0007669"/>
    <property type="project" value="UniProtKB-EC"/>
</dbReference>
<feature type="active site" description="Proton acceptor" evidence="6">
    <location>
        <position position="273"/>
    </location>
</feature>